<dbReference type="InterPro" id="IPR005358">
    <property type="entry name" value="Puta_zinc/iron-chelating_dom"/>
</dbReference>
<name>A0ABZ0IY64_9BACT</name>
<evidence type="ECO:0000313" key="1">
    <source>
        <dbReference type="EMBL" id="WOK09323.1"/>
    </source>
</evidence>
<evidence type="ECO:0000313" key="2">
    <source>
        <dbReference type="Proteomes" id="UP001302349"/>
    </source>
</evidence>
<accession>A0ABZ0IY64</accession>
<protein>
    <submittedName>
        <fullName evidence="1">YkgJ family cysteine cluster protein</fullName>
    </submittedName>
</protein>
<organism evidence="1 2">
    <name type="scientific">Imperialibacter roseus</name>
    <dbReference type="NCBI Taxonomy" id="1324217"/>
    <lineage>
        <taxon>Bacteria</taxon>
        <taxon>Pseudomonadati</taxon>
        <taxon>Bacteroidota</taxon>
        <taxon>Cytophagia</taxon>
        <taxon>Cytophagales</taxon>
        <taxon>Flammeovirgaceae</taxon>
        <taxon>Imperialibacter</taxon>
    </lineage>
</organism>
<dbReference type="RefSeq" id="WP_317491943.1">
    <property type="nucleotide sequence ID" value="NZ_CP136051.1"/>
</dbReference>
<dbReference type="EMBL" id="CP136051">
    <property type="protein sequence ID" value="WOK09323.1"/>
    <property type="molecule type" value="Genomic_DNA"/>
</dbReference>
<gene>
    <name evidence="1" type="ORF">RT717_11805</name>
</gene>
<keyword evidence="2" id="KW-1185">Reference proteome</keyword>
<sequence length="198" mass="22046">MSIYKKVAAVERVFDGLQKEISAFQAQSSLKCLTGCGKCCTKSDLTATILEFLPLAYHLYKTDKAEEMLAKMNEESESTVCHLFNPLVVGAGSGFCGNYKYRGLICRLFGYAASRDKNGQKKLVTCQLIKADQPVPYQTTVGAISDGTMAVPMMSDYQSQLMGIDWELGSKFYPVNTAIRKAVEMVLFYYQFRGRRAS</sequence>
<dbReference type="Proteomes" id="UP001302349">
    <property type="component" value="Chromosome"/>
</dbReference>
<reference evidence="1 2" key="1">
    <citation type="journal article" date="2023" name="Microbiol. Resour. Announc.">
        <title>Complete Genome Sequence of Imperialibacter roseus strain P4T.</title>
        <authorList>
            <person name="Tizabi D.R."/>
            <person name="Bachvaroff T."/>
            <person name="Hill R.T."/>
        </authorList>
    </citation>
    <scope>NUCLEOTIDE SEQUENCE [LARGE SCALE GENOMIC DNA]</scope>
    <source>
        <strain evidence="1 2">P4T</strain>
    </source>
</reference>
<dbReference type="Pfam" id="PF03692">
    <property type="entry name" value="CxxCxxCC"/>
    <property type="match status" value="1"/>
</dbReference>
<proteinExistence type="predicted"/>